<dbReference type="InterPro" id="IPR014001">
    <property type="entry name" value="Helicase_ATP-bd"/>
</dbReference>
<dbReference type="SMART" id="SM00487">
    <property type="entry name" value="DEXDc"/>
    <property type="match status" value="1"/>
</dbReference>
<dbReference type="CDD" id="cd00268">
    <property type="entry name" value="DEADc"/>
    <property type="match status" value="1"/>
</dbReference>
<comment type="caution">
    <text evidence="9">The sequence shown here is derived from an EMBL/GenBank/DDBJ whole genome shotgun (WGS) entry which is preliminary data.</text>
</comment>
<keyword evidence="3 9" id="KW-0347">Helicase</keyword>
<dbReference type="CDD" id="cd18787">
    <property type="entry name" value="SF2_C_DEAD"/>
    <property type="match status" value="1"/>
</dbReference>
<dbReference type="InterPro" id="IPR027417">
    <property type="entry name" value="P-loop_NTPase"/>
</dbReference>
<dbReference type="InterPro" id="IPR050079">
    <property type="entry name" value="DEAD_box_RNA_helicase"/>
</dbReference>
<accession>A0AAP3DF90</accession>
<evidence type="ECO:0000313" key="10">
    <source>
        <dbReference type="Proteomes" id="UP001077662"/>
    </source>
</evidence>
<evidence type="ECO:0000256" key="2">
    <source>
        <dbReference type="ARBA" id="ARBA00022801"/>
    </source>
</evidence>
<feature type="region of interest" description="Disordered" evidence="6">
    <location>
        <begin position="365"/>
        <end position="496"/>
    </location>
</feature>
<gene>
    <name evidence="9" type="ORF">O0554_09485</name>
</gene>
<dbReference type="GO" id="GO:0003724">
    <property type="term" value="F:RNA helicase activity"/>
    <property type="evidence" value="ECO:0007669"/>
    <property type="project" value="TreeGrafter"/>
</dbReference>
<dbReference type="SMART" id="SM00490">
    <property type="entry name" value="HELICc"/>
    <property type="match status" value="1"/>
</dbReference>
<reference evidence="9" key="1">
    <citation type="submission" date="2022-09" db="EMBL/GenBank/DDBJ databases">
        <title>Genome analysis and characterization of larvicidal activity of Brevibacillus strains.</title>
        <authorList>
            <person name="Patrusheva E.V."/>
            <person name="Izotova A.O."/>
            <person name="Toshchakov S.V."/>
            <person name="Sineoky S.P."/>
        </authorList>
    </citation>
    <scope>NUCLEOTIDE SEQUENCE</scope>
    <source>
        <strain evidence="9">VKPM_B-13247</strain>
    </source>
</reference>
<dbReference type="GO" id="GO:0003676">
    <property type="term" value="F:nucleic acid binding"/>
    <property type="evidence" value="ECO:0007669"/>
    <property type="project" value="InterPro"/>
</dbReference>
<dbReference type="SUPFAM" id="SSF52540">
    <property type="entry name" value="P-loop containing nucleoside triphosphate hydrolases"/>
    <property type="match status" value="1"/>
</dbReference>
<dbReference type="RefSeq" id="WP_258433448.1">
    <property type="nucleotide sequence ID" value="NZ_JANSGW010000011.1"/>
</dbReference>
<keyword evidence="1" id="KW-0547">Nucleotide-binding</keyword>
<dbReference type="Gene3D" id="3.40.50.300">
    <property type="entry name" value="P-loop containing nucleotide triphosphate hydrolases"/>
    <property type="match status" value="2"/>
</dbReference>
<keyword evidence="2" id="KW-0378">Hydrolase</keyword>
<dbReference type="GO" id="GO:0016787">
    <property type="term" value="F:hydrolase activity"/>
    <property type="evidence" value="ECO:0007669"/>
    <property type="project" value="UniProtKB-KW"/>
</dbReference>
<keyword evidence="4" id="KW-0067">ATP-binding</keyword>
<feature type="compositionally biased region" description="Basic and acidic residues" evidence="6">
    <location>
        <begin position="399"/>
        <end position="411"/>
    </location>
</feature>
<evidence type="ECO:0000256" key="3">
    <source>
        <dbReference type="ARBA" id="ARBA00022806"/>
    </source>
</evidence>
<name>A0AAP3DF90_BRELA</name>
<feature type="compositionally biased region" description="Polar residues" evidence="6">
    <location>
        <begin position="412"/>
        <end position="428"/>
    </location>
</feature>
<protein>
    <submittedName>
        <fullName evidence="9">DEAD/DEAH box helicase</fullName>
    </submittedName>
</protein>
<dbReference type="PROSITE" id="PS51192">
    <property type="entry name" value="HELICASE_ATP_BIND_1"/>
    <property type="match status" value="1"/>
</dbReference>
<proteinExistence type="inferred from homology"/>
<dbReference type="EMBL" id="JAPTNE010000011">
    <property type="protein sequence ID" value="MCZ0807143.1"/>
    <property type="molecule type" value="Genomic_DNA"/>
</dbReference>
<dbReference type="InterPro" id="IPR011545">
    <property type="entry name" value="DEAD/DEAH_box_helicase_dom"/>
</dbReference>
<sequence length="496" mass="54435">MPKFQSLGIQASIEKVLQQNGLHSPTAIQEKGIPVVLTGVDVIAQAQTGTGKTLAFVLPILQMVDPENPDVQALIVTPTRELALQITAEVNKLIFTQPGVQVLAIYGGQDVERQLKKLRGSRQIVIATPGRLLDHMRRGTIKLSQVSQLVLDEADQMLHLGFLPEVEEIIRATSPTRQTLLFSATMPKQIQSLAKGFMQQPATIQAKSDRVTVANIEQRVIETTDRAKQAALRQAIDDCRPFLAVIFCRTKRRATTLNEALRGFGYATDELHGDLSQAKREQVMKRFRDASLQFLVATDVAARGLDVEGVTHVFNYDIPHDVESYIHRIGRTGRAGGTGVAITFVAPKDRMFLDMIEKGIGQSLKKETYGSSYSQEISRDEEAGYTADKRAGRSQNRRQSKERDGNREKSTGSRAGSKSVARSGNAKHNQTRSEQKSGVKQGARATKTSSRSGTRPETKSGANRSRTKAATKSGAKPNRPAGQGRSTLAKKRTRTK</sequence>
<evidence type="ECO:0000256" key="6">
    <source>
        <dbReference type="SAM" id="MobiDB-lite"/>
    </source>
</evidence>
<feature type="domain" description="Helicase ATP-binding" evidence="7">
    <location>
        <begin position="33"/>
        <end position="204"/>
    </location>
</feature>
<dbReference type="InterPro" id="IPR044742">
    <property type="entry name" value="DEAD/DEAH_RhlB"/>
</dbReference>
<evidence type="ECO:0000259" key="8">
    <source>
        <dbReference type="PROSITE" id="PS51194"/>
    </source>
</evidence>
<dbReference type="AlphaFoldDB" id="A0AAP3DF90"/>
<evidence type="ECO:0000256" key="1">
    <source>
        <dbReference type="ARBA" id="ARBA00022741"/>
    </source>
</evidence>
<evidence type="ECO:0000313" key="9">
    <source>
        <dbReference type="EMBL" id="MCZ0807143.1"/>
    </source>
</evidence>
<feature type="domain" description="Helicase C-terminal" evidence="8">
    <location>
        <begin position="231"/>
        <end position="376"/>
    </location>
</feature>
<dbReference type="GO" id="GO:0005524">
    <property type="term" value="F:ATP binding"/>
    <property type="evidence" value="ECO:0007669"/>
    <property type="project" value="UniProtKB-KW"/>
</dbReference>
<evidence type="ECO:0000256" key="5">
    <source>
        <dbReference type="ARBA" id="ARBA00038437"/>
    </source>
</evidence>
<dbReference type="GO" id="GO:0005829">
    <property type="term" value="C:cytosol"/>
    <property type="evidence" value="ECO:0007669"/>
    <property type="project" value="TreeGrafter"/>
</dbReference>
<feature type="compositionally biased region" description="Basic and acidic residues" evidence="6">
    <location>
        <begin position="377"/>
        <end position="391"/>
    </location>
</feature>
<dbReference type="InterPro" id="IPR001650">
    <property type="entry name" value="Helicase_C-like"/>
</dbReference>
<feature type="compositionally biased region" description="Polar residues" evidence="6">
    <location>
        <begin position="446"/>
        <end position="470"/>
    </location>
</feature>
<dbReference type="Proteomes" id="UP001077662">
    <property type="component" value="Unassembled WGS sequence"/>
</dbReference>
<evidence type="ECO:0000259" key="7">
    <source>
        <dbReference type="PROSITE" id="PS51192"/>
    </source>
</evidence>
<evidence type="ECO:0000256" key="4">
    <source>
        <dbReference type="ARBA" id="ARBA00022840"/>
    </source>
</evidence>
<organism evidence="9 10">
    <name type="scientific">Brevibacillus laterosporus</name>
    <name type="common">Bacillus laterosporus</name>
    <dbReference type="NCBI Taxonomy" id="1465"/>
    <lineage>
        <taxon>Bacteria</taxon>
        <taxon>Bacillati</taxon>
        <taxon>Bacillota</taxon>
        <taxon>Bacilli</taxon>
        <taxon>Bacillales</taxon>
        <taxon>Paenibacillaceae</taxon>
        <taxon>Brevibacillus</taxon>
    </lineage>
</organism>
<dbReference type="Pfam" id="PF00270">
    <property type="entry name" value="DEAD"/>
    <property type="match status" value="1"/>
</dbReference>
<dbReference type="PANTHER" id="PTHR47959">
    <property type="entry name" value="ATP-DEPENDENT RNA HELICASE RHLE-RELATED"/>
    <property type="match status" value="1"/>
</dbReference>
<dbReference type="Pfam" id="PF00271">
    <property type="entry name" value="Helicase_C"/>
    <property type="match status" value="1"/>
</dbReference>
<dbReference type="PANTHER" id="PTHR47959:SF1">
    <property type="entry name" value="ATP-DEPENDENT RNA HELICASE DBPA"/>
    <property type="match status" value="1"/>
</dbReference>
<comment type="similarity">
    <text evidence="5">Belongs to the DEAD box helicase family.</text>
</comment>
<dbReference type="PROSITE" id="PS51194">
    <property type="entry name" value="HELICASE_CTER"/>
    <property type="match status" value="1"/>
</dbReference>